<feature type="region of interest" description="Disordered" evidence="1">
    <location>
        <begin position="73"/>
        <end position="105"/>
    </location>
</feature>
<protein>
    <submittedName>
        <fullName evidence="3">Uncharacterized protein LOC113212435 isoform X2</fullName>
    </submittedName>
</protein>
<gene>
    <name evidence="3" type="primary">LOC113212435</name>
</gene>
<evidence type="ECO:0000313" key="2">
    <source>
        <dbReference type="Proteomes" id="UP000504606"/>
    </source>
</evidence>
<feature type="region of interest" description="Disordered" evidence="1">
    <location>
        <begin position="190"/>
        <end position="213"/>
    </location>
</feature>
<proteinExistence type="predicted"/>
<sequence length="246" mass="27695">MHSEVRSSIHIMTANKPSTKVERHKTTKKATNFQDSIKSTTGSSTTNDFLRKGGILPPVLPAAERFCSKICSPQESKTNTRKQIRHQNSNRQPPRRAASVVSHTKKLDSPICNESNIHSDLEVHHQSSCHLEKKVEHLSDKISRVQDIILSQMMADSNMKQDTTKNVASFSARDYKLLVLEMNGNVPLKPYDPNDFSEKEERLTDSAPRGCLAGTQTTSKSAMLLEIHNELNTWRAAQRHASHEQM</sequence>
<dbReference type="AlphaFoldDB" id="A0A6J1T8D2"/>
<dbReference type="GeneID" id="113212435"/>
<dbReference type="RefSeq" id="XP_026286911.1">
    <property type="nucleotide sequence ID" value="XM_026431126.2"/>
</dbReference>
<evidence type="ECO:0000256" key="1">
    <source>
        <dbReference type="SAM" id="MobiDB-lite"/>
    </source>
</evidence>
<organism evidence="2 3">
    <name type="scientific">Frankliniella occidentalis</name>
    <name type="common">Western flower thrips</name>
    <name type="synonym">Euthrips occidentalis</name>
    <dbReference type="NCBI Taxonomy" id="133901"/>
    <lineage>
        <taxon>Eukaryota</taxon>
        <taxon>Metazoa</taxon>
        <taxon>Ecdysozoa</taxon>
        <taxon>Arthropoda</taxon>
        <taxon>Hexapoda</taxon>
        <taxon>Insecta</taxon>
        <taxon>Pterygota</taxon>
        <taxon>Neoptera</taxon>
        <taxon>Paraneoptera</taxon>
        <taxon>Thysanoptera</taxon>
        <taxon>Terebrantia</taxon>
        <taxon>Thripoidea</taxon>
        <taxon>Thripidae</taxon>
        <taxon>Frankliniella</taxon>
    </lineage>
</organism>
<evidence type="ECO:0000313" key="3">
    <source>
        <dbReference type="RefSeq" id="XP_026286911.1"/>
    </source>
</evidence>
<reference evidence="3" key="1">
    <citation type="submission" date="2025-08" db="UniProtKB">
        <authorList>
            <consortium name="RefSeq"/>
        </authorList>
    </citation>
    <scope>IDENTIFICATION</scope>
    <source>
        <tissue evidence="3">Whole organism</tissue>
    </source>
</reference>
<accession>A0A6J1T8D2</accession>
<dbReference type="Proteomes" id="UP000504606">
    <property type="component" value="Unplaced"/>
</dbReference>
<name>A0A6J1T8D2_FRAOC</name>
<keyword evidence="2" id="KW-1185">Reference proteome</keyword>